<dbReference type="InterPro" id="IPR000922">
    <property type="entry name" value="Lectin_gal-bd_dom"/>
</dbReference>
<dbReference type="GO" id="GO:0030246">
    <property type="term" value="F:carbohydrate binding"/>
    <property type="evidence" value="ECO:0007669"/>
    <property type="project" value="InterPro"/>
</dbReference>
<evidence type="ECO:0000259" key="2">
    <source>
        <dbReference type="PROSITE" id="PS50228"/>
    </source>
</evidence>
<proteinExistence type="predicted"/>
<dbReference type="GeneID" id="17357469"/>
<dbReference type="InterPro" id="IPR043159">
    <property type="entry name" value="Lectin_gal-bd_sf"/>
</dbReference>
<dbReference type="PANTHER" id="PTHR35128:SF1">
    <property type="entry name" value="SECRETION-REGULATING GUANINE NUCLEOTIDE EXCHANGE FACTOR"/>
    <property type="match status" value="1"/>
</dbReference>
<protein>
    <recommendedName>
        <fullName evidence="2">SUEL-type lectin domain-containing protein</fullName>
    </recommendedName>
</protein>
<feature type="chain" id="PRO_5003156067" description="SUEL-type lectin domain-containing protein" evidence="1">
    <location>
        <begin position="33"/>
        <end position="646"/>
    </location>
</feature>
<dbReference type="InParanoid" id="E1Z8A8"/>
<keyword evidence="4" id="KW-1185">Reference proteome</keyword>
<evidence type="ECO:0000313" key="4">
    <source>
        <dbReference type="Proteomes" id="UP000008141"/>
    </source>
</evidence>
<dbReference type="PANTHER" id="PTHR35128">
    <property type="entry name" value="SECRETION-REGULATING GUANINE NUCLEOTIDE EXCHANGE FACTOR"/>
    <property type="match status" value="1"/>
</dbReference>
<accession>E1Z8A8</accession>
<sequence length="646" mass="69567">MGGGRGRRPRQRHLAHLVLLAGLVGAAPRAAAAPFDPDWAQDAYAGAQPATGHRAGQVAAREAAVAAQLLQAMVAASGGGDGVIASAPPPNLDGVDVGSLASRLVAAAVAGFQTSVIYAQANRGLRPQRLLGGGRTHYYQMPQGSPRGTVVSFPGCARAARGHWPYDPVYCKECFGLPEELSLTKQALKRGYALLALSPKDQKHLCWSSGTDISANDQSQARPPASLAQCWASSQTSCWRATCRACRSVTYAKLDVIKLRGVVSVVSTPSVNTWSVFQRDGRTLRVPPGVYPPTLFVTMADDPWGVSQAPVCVDLLRQNNVPSSYVVSPERIIRPSTLSDRIPVITPQQSVLIVQALQQVGLLDAEGWVVQDPKDYNRKGSKVYGWTRAVYELLPWMANSHSLNLNLRTSLIFQELTAADARHESMHDYATACLVWLESGGTANLTHLASIYKKTRLSLLNMTRNSVPPPAPAKPRPTSPAPKKVIPAARTVEAWHGRTIRLQCADGRVIIHLWGIRYGNPSKGVVSALCLRKATCIFTVTKEKFGNPCPAVPKSLRLGYRAREGRLAVARCPATNQVITSIVRPIYGSISHKAVATKCLRHHECSVAAVDQKFGIDRCKGVPKTLSFQYSCGAATAAKPSKARGR</sequence>
<gene>
    <name evidence="3" type="ORF">CHLNCDRAFT_142323</name>
</gene>
<keyword evidence="1" id="KW-0732">Signal</keyword>
<dbReference type="EMBL" id="GL433838">
    <property type="protein sequence ID" value="EFN58062.1"/>
    <property type="molecule type" value="Genomic_DNA"/>
</dbReference>
<dbReference type="RefSeq" id="XP_005850164.1">
    <property type="nucleotide sequence ID" value="XM_005850102.1"/>
</dbReference>
<dbReference type="Gene3D" id="2.60.120.740">
    <property type="match status" value="1"/>
</dbReference>
<feature type="signal peptide" evidence="1">
    <location>
        <begin position="1"/>
        <end position="32"/>
    </location>
</feature>
<dbReference type="AlphaFoldDB" id="E1Z8A8"/>
<feature type="domain" description="SUEL-type lectin" evidence="2">
    <location>
        <begin position="494"/>
        <end position="633"/>
    </location>
</feature>
<dbReference type="PROSITE" id="PS50228">
    <property type="entry name" value="SUEL_LECTIN"/>
    <property type="match status" value="1"/>
</dbReference>
<dbReference type="KEGG" id="cvr:CHLNCDRAFT_142323"/>
<dbReference type="Proteomes" id="UP000008141">
    <property type="component" value="Unassembled WGS sequence"/>
</dbReference>
<name>E1Z8A8_CHLVA</name>
<evidence type="ECO:0000313" key="3">
    <source>
        <dbReference type="EMBL" id="EFN58062.1"/>
    </source>
</evidence>
<dbReference type="OrthoDB" id="10022521at2759"/>
<reference evidence="3 4" key="1">
    <citation type="journal article" date="2010" name="Plant Cell">
        <title>The Chlorella variabilis NC64A genome reveals adaptation to photosymbiosis, coevolution with viruses, and cryptic sex.</title>
        <authorList>
            <person name="Blanc G."/>
            <person name="Duncan G."/>
            <person name="Agarkova I."/>
            <person name="Borodovsky M."/>
            <person name="Gurnon J."/>
            <person name="Kuo A."/>
            <person name="Lindquist E."/>
            <person name="Lucas S."/>
            <person name="Pangilinan J."/>
            <person name="Polle J."/>
            <person name="Salamov A."/>
            <person name="Terry A."/>
            <person name="Yamada T."/>
            <person name="Dunigan D.D."/>
            <person name="Grigoriev I.V."/>
            <person name="Claverie J.M."/>
            <person name="Van Etten J.L."/>
        </authorList>
    </citation>
    <scope>NUCLEOTIDE SEQUENCE [LARGE SCALE GENOMIC DNA]</scope>
    <source>
        <strain evidence="3 4">NC64A</strain>
    </source>
</reference>
<evidence type="ECO:0000256" key="1">
    <source>
        <dbReference type="SAM" id="SignalP"/>
    </source>
</evidence>
<organism evidence="4">
    <name type="scientific">Chlorella variabilis</name>
    <name type="common">Green alga</name>
    <dbReference type="NCBI Taxonomy" id="554065"/>
    <lineage>
        <taxon>Eukaryota</taxon>
        <taxon>Viridiplantae</taxon>
        <taxon>Chlorophyta</taxon>
        <taxon>core chlorophytes</taxon>
        <taxon>Trebouxiophyceae</taxon>
        <taxon>Chlorellales</taxon>
        <taxon>Chlorellaceae</taxon>
        <taxon>Chlorella clade</taxon>
        <taxon>Chlorella</taxon>
    </lineage>
</organism>